<gene>
    <name evidence="7" type="ORF">MNBD_ACTINO01-737</name>
</gene>
<protein>
    <submittedName>
        <fullName evidence="7">4-pyridoxolactonase</fullName>
        <ecNumber evidence="7">3.1.1.27</ecNumber>
    </submittedName>
</protein>
<dbReference type="AlphaFoldDB" id="A0A3B0RHF3"/>
<dbReference type="SUPFAM" id="SSF56281">
    <property type="entry name" value="Metallo-hydrolase/oxidoreductase"/>
    <property type="match status" value="1"/>
</dbReference>
<evidence type="ECO:0000256" key="5">
    <source>
        <dbReference type="ARBA" id="ARBA00022833"/>
    </source>
</evidence>
<dbReference type="EMBL" id="UOEI01000057">
    <property type="protein sequence ID" value="VAV91292.1"/>
    <property type="molecule type" value="Genomic_DNA"/>
</dbReference>
<dbReference type="CDD" id="cd07729">
    <property type="entry name" value="AHL_lactonase_MBL-fold"/>
    <property type="match status" value="1"/>
</dbReference>
<evidence type="ECO:0000256" key="4">
    <source>
        <dbReference type="ARBA" id="ARBA00022801"/>
    </source>
</evidence>
<dbReference type="GO" id="GO:0046872">
    <property type="term" value="F:metal ion binding"/>
    <property type="evidence" value="ECO:0007669"/>
    <property type="project" value="UniProtKB-KW"/>
</dbReference>
<feature type="domain" description="Metallo-beta-lactamase" evidence="6">
    <location>
        <begin position="34"/>
        <end position="234"/>
    </location>
</feature>
<keyword evidence="5" id="KW-0862">Zinc</keyword>
<evidence type="ECO:0000256" key="2">
    <source>
        <dbReference type="ARBA" id="ARBA00007749"/>
    </source>
</evidence>
<organism evidence="7">
    <name type="scientific">hydrothermal vent metagenome</name>
    <dbReference type="NCBI Taxonomy" id="652676"/>
    <lineage>
        <taxon>unclassified sequences</taxon>
        <taxon>metagenomes</taxon>
        <taxon>ecological metagenomes</taxon>
    </lineage>
</organism>
<dbReference type="InterPro" id="IPR001279">
    <property type="entry name" value="Metallo-B-lactamas"/>
</dbReference>
<dbReference type="SMART" id="SM00849">
    <property type="entry name" value="Lactamase_B"/>
    <property type="match status" value="1"/>
</dbReference>
<comment type="similarity">
    <text evidence="2">Belongs to the metallo-beta-lactamase superfamily.</text>
</comment>
<evidence type="ECO:0000256" key="3">
    <source>
        <dbReference type="ARBA" id="ARBA00022723"/>
    </source>
</evidence>
<dbReference type="InterPro" id="IPR051013">
    <property type="entry name" value="MBL_superfamily_lactonases"/>
</dbReference>
<evidence type="ECO:0000256" key="1">
    <source>
        <dbReference type="ARBA" id="ARBA00001947"/>
    </source>
</evidence>
<dbReference type="InterPro" id="IPR036866">
    <property type="entry name" value="RibonucZ/Hydroxyglut_hydro"/>
</dbReference>
<dbReference type="EC" id="3.1.1.27" evidence="7"/>
<accession>A0A3B0RHF3</accession>
<evidence type="ECO:0000259" key="6">
    <source>
        <dbReference type="SMART" id="SM00849"/>
    </source>
</evidence>
<dbReference type="PANTHER" id="PTHR42978:SF2">
    <property type="entry name" value="102 KBASES UNSTABLE REGION: FROM 1 TO 119443"/>
    <property type="match status" value="1"/>
</dbReference>
<dbReference type="PANTHER" id="PTHR42978">
    <property type="entry name" value="QUORUM-QUENCHING LACTONASE YTNP-RELATED-RELATED"/>
    <property type="match status" value="1"/>
</dbReference>
<comment type="cofactor">
    <cofactor evidence="1">
        <name>Zn(2+)</name>
        <dbReference type="ChEBI" id="CHEBI:29105"/>
    </cofactor>
</comment>
<sequence length="251" mass="28224">MASKKVYILDSGSLVIDRSQVLWHIDVGTPVRFPVYSVLVEHPDGVFIFDTGYDLGHVNEVLPFELPEQSEDQTIPAQLDKCGFHAEQVDFVINSHFHFDHVGGNKYLTNATTLVSKEELRHAKVPEPFEHLGYSDLTFDYPGTKYEQVTGDIEIADGIWLFETPGHTAGHYSMMVEMDGGPSMIFAGDAAYTFENLEREIVGGFHLDPTASVESLRRLKRLAKEHEAQIYPSHEMEPFLAWNKAPAHYAG</sequence>
<name>A0A3B0RHF3_9ZZZZ</name>
<dbReference type="GO" id="GO:0047585">
    <property type="term" value="F:4-pyridoxolactonase activity"/>
    <property type="evidence" value="ECO:0007669"/>
    <property type="project" value="UniProtKB-EC"/>
</dbReference>
<keyword evidence="4 7" id="KW-0378">Hydrolase</keyword>
<reference evidence="7" key="1">
    <citation type="submission" date="2018-06" db="EMBL/GenBank/DDBJ databases">
        <authorList>
            <person name="Zhirakovskaya E."/>
        </authorList>
    </citation>
    <scope>NUCLEOTIDE SEQUENCE</scope>
</reference>
<dbReference type="Gene3D" id="3.60.15.10">
    <property type="entry name" value="Ribonuclease Z/Hydroxyacylglutathione hydrolase-like"/>
    <property type="match status" value="1"/>
</dbReference>
<dbReference type="Pfam" id="PF00753">
    <property type="entry name" value="Lactamase_B"/>
    <property type="match status" value="1"/>
</dbReference>
<evidence type="ECO:0000313" key="7">
    <source>
        <dbReference type="EMBL" id="VAV91292.1"/>
    </source>
</evidence>
<proteinExistence type="inferred from homology"/>
<keyword evidence="3" id="KW-0479">Metal-binding</keyword>